<protein>
    <submittedName>
        <fullName evidence="2">Uncharacterized protein</fullName>
    </submittedName>
</protein>
<organism evidence="2 3">
    <name type="scientific">Phycomyces blakesleeanus (strain ATCC 8743b / DSM 1359 / FGSC 10004 / NBRC 33097 / NRRL 1555)</name>
    <dbReference type="NCBI Taxonomy" id="763407"/>
    <lineage>
        <taxon>Eukaryota</taxon>
        <taxon>Fungi</taxon>
        <taxon>Fungi incertae sedis</taxon>
        <taxon>Mucoromycota</taxon>
        <taxon>Mucoromycotina</taxon>
        <taxon>Mucoromycetes</taxon>
        <taxon>Mucorales</taxon>
        <taxon>Phycomycetaceae</taxon>
        <taxon>Phycomyces</taxon>
    </lineage>
</organism>
<dbReference type="InParanoid" id="A0A162TFJ8"/>
<evidence type="ECO:0000313" key="2">
    <source>
        <dbReference type="EMBL" id="OAD68192.1"/>
    </source>
</evidence>
<name>A0A162TFJ8_PHYB8</name>
<sequence>MPLIPREELLLAGKKKLKNYQLRRQSMNNLKTDPTTRKQRPSSLLLDKSLPSLSSLQSMDSFSSIGLPTPTSPCCRDFVKDSTEYPSSPPLEKKATELTSTAAKPSFQPFPFTHKHSKPLRHERSQSVIDYSTQFPNTWACSQTRILEPLHKFDEAMVWMQQNSRLSTENQRLQKALDDERSCTIRLAETLAQTELELEAVTAATVSAASEEKIKTETETETEKKECGLLTATEVEEMLRQVRAVERRRWSEIVERLERQVNQLRTDHKKLK</sequence>
<evidence type="ECO:0000256" key="1">
    <source>
        <dbReference type="SAM" id="MobiDB-lite"/>
    </source>
</evidence>
<reference evidence="3" key="1">
    <citation type="submission" date="2015-06" db="EMBL/GenBank/DDBJ databases">
        <title>Expansion of signal transduction pathways in fungi by whole-genome duplication.</title>
        <authorList>
            <consortium name="DOE Joint Genome Institute"/>
            <person name="Corrochano L.M."/>
            <person name="Kuo A."/>
            <person name="Marcet-Houben M."/>
            <person name="Polaino S."/>
            <person name="Salamov A."/>
            <person name="Villalobos J.M."/>
            <person name="Alvarez M.I."/>
            <person name="Avalos J."/>
            <person name="Benito E.P."/>
            <person name="Benoit I."/>
            <person name="Burger G."/>
            <person name="Camino L.P."/>
            <person name="Canovas D."/>
            <person name="Cerda-Olmedo E."/>
            <person name="Cheng J.-F."/>
            <person name="Dominguez A."/>
            <person name="Elias M."/>
            <person name="Eslava A.P."/>
            <person name="Glaser F."/>
            <person name="Grimwood J."/>
            <person name="Gutierrez G."/>
            <person name="Heitman J."/>
            <person name="Henrissat B."/>
            <person name="Iturriaga E.A."/>
            <person name="Lang B.F."/>
            <person name="Lavin J.L."/>
            <person name="Lee S."/>
            <person name="Li W."/>
            <person name="Lindquist E."/>
            <person name="Lopez-Garcia S."/>
            <person name="Luque E.M."/>
            <person name="Marcos A.T."/>
            <person name="Martin J."/>
            <person name="McCluskey K."/>
            <person name="Medina H.R."/>
            <person name="Miralles-Duran A."/>
            <person name="Miyazaki A."/>
            <person name="Munoz-Torres E."/>
            <person name="Oguiza J.A."/>
            <person name="Ohm R."/>
            <person name="Olmedo M."/>
            <person name="Orejas M."/>
            <person name="Ortiz-Castellanos L."/>
            <person name="Pisabarro A.G."/>
            <person name="Rodriguez-Romero J."/>
            <person name="Ruiz-Herrera J."/>
            <person name="Ruiz-Vazquez R."/>
            <person name="Sanz C."/>
            <person name="Schackwitz W."/>
            <person name="Schmutz J."/>
            <person name="Shahriari M."/>
            <person name="Shelest E."/>
            <person name="Silva-Franco F."/>
            <person name="Soanes D."/>
            <person name="Syed K."/>
            <person name="Tagua V.G."/>
            <person name="Talbot N.J."/>
            <person name="Thon M."/>
            <person name="De vries R.P."/>
            <person name="Wiebenga A."/>
            <person name="Yadav J.S."/>
            <person name="Braun E.L."/>
            <person name="Baker S."/>
            <person name="Garre V."/>
            <person name="Horwitz B."/>
            <person name="Torres-Martinez S."/>
            <person name="Idnurm A."/>
            <person name="Herrera-Estrella A."/>
            <person name="Gabaldon T."/>
            <person name="Grigoriev I.V."/>
        </authorList>
    </citation>
    <scope>NUCLEOTIDE SEQUENCE [LARGE SCALE GENOMIC DNA]</scope>
    <source>
        <strain evidence="3">NRRL 1555(-)</strain>
    </source>
</reference>
<gene>
    <name evidence="2" type="ORF">PHYBLDRAFT_183359</name>
</gene>
<accession>A0A162TFJ8</accession>
<dbReference type="GeneID" id="28999662"/>
<dbReference type="EMBL" id="KV440996">
    <property type="protein sequence ID" value="OAD68192.1"/>
    <property type="molecule type" value="Genomic_DNA"/>
</dbReference>
<feature type="compositionally biased region" description="Polar residues" evidence="1">
    <location>
        <begin position="22"/>
        <end position="33"/>
    </location>
</feature>
<keyword evidence="3" id="KW-1185">Reference proteome</keyword>
<feature type="region of interest" description="Disordered" evidence="1">
    <location>
        <begin position="20"/>
        <end position="47"/>
    </location>
</feature>
<feature type="region of interest" description="Disordered" evidence="1">
    <location>
        <begin position="80"/>
        <end position="119"/>
    </location>
</feature>
<proteinExistence type="predicted"/>
<dbReference type="VEuPathDB" id="FungiDB:PHYBLDRAFT_183359"/>
<dbReference type="RefSeq" id="XP_018286232.1">
    <property type="nucleotide sequence ID" value="XM_018438756.1"/>
</dbReference>
<dbReference type="AlphaFoldDB" id="A0A162TFJ8"/>
<dbReference type="Proteomes" id="UP000077315">
    <property type="component" value="Unassembled WGS sequence"/>
</dbReference>
<evidence type="ECO:0000313" key="3">
    <source>
        <dbReference type="Proteomes" id="UP000077315"/>
    </source>
</evidence>
<dbReference type="OrthoDB" id="2407192at2759"/>